<evidence type="ECO:0000256" key="2">
    <source>
        <dbReference type="ARBA" id="ARBA00022614"/>
    </source>
</evidence>
<keyword evidence="3" id="KW-0677">Repeat</keyword>
<keyword evidence="6" id="KW-1185">Reference proteome</keyword>
<dbReference type="EMBL" id="AGNL01035909">
    <property type="protein sequence ID" value="EJK54379.1"/>
    <property type="molecule type" value="Genomic_DNA"/>
</dbReference>
<feature type="region of interest" description="Disordered" evidence="4">
    <location>
        <begin position="249"/>
        <end position="270"/>
    </location>
</feature>
<dbReference type="Gene3D" id="3.80.10.10">
    <property type="entry name" value="Ribonuclease Inhibitor"/>
    <property type="match status" value="1"/>
</dbReference>
<evidence type="ECO:0000313" key="6">
    <source>
        <dbReference type="Proteomes" id="UP000266841"/>
    </source>
</evidence>
<sequence length="444" mass="48618">RNHALKTLTWIDNQIPSDDQADLLMESLIENRAIKDIRLLNCFDQSNANGCRALAALMTSGRPFELLNFSANSLFDIDDVAAALATNLQLKELWINDNEINDRDAELIAQALKQNTNLHTLYLNHNRITPAGFEKIRSTIYDPSSLNTMESCNHTCYVDCVGGNVYNMTPRQRRNQKLYKLLSTRHLDGSNARHLNTELGEEKYTIKLVPKFPPFRAGVGHRSAHERRSTIFSSSPACTLQSLCPARSHGQWRGGRQAGTTRDGGPSTRSVRGVDVTHHSTFVDPLFCKPFELEVLAKILIVLRTHADEDSVPSAPGPFHPNGCTCARRVTHPAAKDGLVRVALSPSPRTTASSSARAHFISALADVRGPIEQVEADVCVGQLDVAVDPAARLEDAARHEAVARDAGDFLHGPPRLASDGVGPVEEHAEDDAAGEKYRSPGSAF</sequence>
<feature type="non-terminal residue" evidence="5">
    <location>
        <position position="1"/>
    </location>
</feature>
<evidence type="ECO:0000313" key="5">
    <source>
        <dbReference type="EMBL" id="EJK54379.1"/>
    </source>
</evidence>
<dbReference type="Proteomes" id="UP000266841">
    <property type="component" value="Unassembled WGS sequence"/>
</dbReference>
<evidence type="ECO:0000256" key="4">
    <source>
        <dbReference type="SAM" id="MobiDB-lite"/>
    </source>
</evidence>
<dbReference type="InterPro" id="IPR027038">
    <property type="entry name" value="RanGap"/>
</dbReference>
<dbReference type="GO" id="GO:0005634">
    <property type="term" value="C:nucleus"/>
    <property type="evidence" value="ECO:0007669"/>
    <property type="project" value="TreeGrafter"/>
</dbReference>
<feature type="region of interest" description="Disordered" evidence="4">
    <location>
        <begin position="405"/>
        <end position="444"/>
    </location>
</feature>
<comment type="caution">
    <text evidence="5">The sequence shown here is derived from an EMBL/GenBank/DDBJ whole genome shotgun (WGS) entry which is preliminary data.</text>
</comment>
<proteinExistence type="predicted"/>
<dbReference type="GO" id="GO:0006913">
    <property type="term" value="P:nucleocytoplasmic transport"/>
    <property type="evidence" value="ECO:0007669"/>
    <property type="project" value="TreeGrafter"/>
</dbReference>
<evidence type="ECO:0000256" key="1">
    <source>
        <dbReference type="ARBA" id="ARBA00022468"/>
    </source>
</evidence>
<gene>
    <name evidence="5" type="ORF">THAOC_25998</name>
</gene>
<dbReference type="AlphaFoldDB" id="K0RPW7"/>
<dbReference type="PANTHER" id="PTHR24113:SF12">
    <property type="entry name" value="RAN GTPASE-ACTIVATING PROTEIN 1"/>
    <property type="match status" value="1"/>
</dbReference>
<keyword evidence="1" id="KW-0343">GTPase activation</keyword>
<organism evidence="5 6">
    <name type="scientific">Thalassiosira oceanica</name>
    <name type="common">Marine diatom</name>
    <dbReference type="NCBI Taxonomy" id="159749"/>
    <lineage>
        <taxon>Eukaryota</taxon>
        <taxon>Sar</taxon>
        <taxon>Stramenopiles</taxon>
        <taxon>Ochrophyta</taxon>
        <taxon>Bacillariophyta</taxon>
        <taxon>Coscinodiscophyceae</taxon>
        <taxon>Thalassiosirophycidae</taxon>
        <taxon>Thalassiosirales</taxon>
        <taxon>Thalassiosiraceae</taxon>
        <taxon>Thalassiosira</taxon>
    </lineage>
</organism>
<keyword evidence="2" id="KW-0433">Leucine-rich repeat</keyword>
<accession>K0RPW7</accession>
<dbReference type="GO" id="GO:0031267">
    <property type="term" value="F:small GTPase binding"/>
    <property type="evidence" value="ECO:0007669"/>
    <property type="project" value="TreeGrafter"/>
</dbReference>
<dbReference type="SUPFAM" id="SSF52047">
    <property type="entry name" value="RNI-like"/>
    <property type="match status" value="1"/>
</dbReference>
<reference evidence="5 6" key="1">
    <citation type="journal article" date="2012" name="Genome Biol.">
        <title>Genome and low-iron response of an oceanic diatom adapted to chronic iron limitation.</title>
        <authorList>
            <person name="Lommer M."/>
            <person name="Specht M."/>
            <person name="Roy A.S."/>
            <person name="Kraemer L."/>
            <person name="Andreson R."/>
            <person name="Gutowska M.A."/>
            <person name="Wolf J."/>
            <person name="Bergner S.V."/>
            <person name="Schilhabel M.B."/>
            <person name="Klostermeier U.C."/>
            <person name="Beiko R.G."/>
            <person name="Rosenstiel P."/>
            <person name="Hippler M."/>
            <person name="Laroche J."/>
        </authorList>
    </citation>
    <scope>NUCLEOTIDE SEQUENCE [LARGE SCALE GENOMIC DNA]</scope>
    <source>
        <strain evidence="5 6">CCMP1005</strain>
    </source>
</reference>
<dbReference type="GO" id="GO:0005829">
    <property type="term" value="C:cytosol"/>
    <property type="evidence" value="ECO:0007669"/>
    <property type="project" value="TreeGrafter"/>
</dbReference>
<evidence type="ECO:0000256" key="3">
    <source>
        <dbReference type="ARBA" id="ARBA00022737"/>
    </source>
</evidence>
<dbReference type="InterPro" id="IPR001611">
    <property type="entry name" value="Leu-rich_rpt"/>
</dbReference>
<dbReference type="GO" id="GO:0048471">
    <property type="term" value="C:perinuclear region of cytoplasm"/>
    <property type="evidence" value="ECO:0007669"/>
    <property type="project" value="TreeGrafter"/>
</dbReference>
<dbReference type="SMART" id="SM00368">
    <property type="entry name" value="LRR_RI"/>
    <property type="match status" value="2"/>
</dbReference>
<dbReference type="Pfam" id="PF13516">
    <property type="entry name" value="LRR_6"/>
    <property type="match status" value="1"/>
</dbReference>
<dbReference type="InterPro" id="IPR032675">
    <property type="entry name" value="LRR_dom_sf"/>
</dbReference>
<dbReference type="PANTHER" id="PTHR24113">
    <property type="entry name" value="RAN GTPASE-ACTIVATING PROTEIN 1"/>
    <property type="match status" value="1"/>
</dbReference>
<dbReference type="GO" id="GO:0005096">
    <property type="term" value="F:GTPase activator activity"/>
    <property type="evidence" value="ECO:0007669"/>
    <property type="project" value="UniProtKB-KW"/>
</dbReference>
<protein>
    <submittedName>
        <fullName evidence="5">Uncharacterized protein</fullName>
    </submittedName>
</protein>
<name>K0RPW7_THAOC</name>